<reference evidence="3" key="1">
    <citation type="journal article" date="2019" name="Mol. Biol. Evol.">
        <title>Blast fungal genomes show frequent chromosomal changes, gene gains and losses, and effector gene turnover.</title>
        <authorList>
            <person name="Gomez Luciano L.B."/>
            <person name="Jason Tsai I."/>
            <person name="Chuma I."/>
            <person name="Tosa Y."/>
            <person name="Chen Y.H."/>
            <person name="Li J.Y."/>
            <person name="Li M.Y."/>
            <person name="Jade Lu M.Y."/>
            <person name="Nakayashiki H."/>
            <person name="Li W.H."/>
        </authorList>
    </citation>
    <scope>NUCLEOTIDE SEQUENCE</scope>
    <source>
        <strain evidence="3">NI907</strain>
    </source>
</reference>
<gene>
    <name evidence="3" type="ORF">PgNI_01261</name>
</gene>
<dbReference type="AlphaFoldDB" id="A0A6P8BLV7"/>
<keyword evidence="2" id="KW-1185">Reference proteome</keyword>
<evidence type="ECO:0000313" key="3">
    <source>
        <dbReference type="RefSeq" id="XP_030988220.1"/>
    </source>
</evidence>
<evidence type="ECO:0000256" key="1">
    <source>
        <dbReference type="SAM" id="SignalP"/>
    </source>
</evidence>
<dbReference type="KEGG" id="pgri:PgNI_01261"/>
<reference evidence="3" key="3">
    <citation type="submission" date="2025-08" db="UniProtKB">
        <authorList>
            <consortium name="RefSeq"/>
        </authorList>
    </citation>
    <scope>IDENTIFICATION</scope>
    <source>
        <strain evidence="3">NI907</strain>
    </source>
</reference>
<proteinExistence type="predicted"/>
<organism evidence="2 3">
    <name type="scientific">Pyricularia grisea</name>
    <name type="common">Crabgrass-specific blast fungus</name>
    <name type="synonym">Magnaporthe grisea</name>
    <dbReference type="NCBI Taxonomy" id="148305"/>
    <lineage>
        <taxon>Eukaryota</taxon>
        <taxon>Fungi</taxon>
        <taxon>Dikarya</taxon>
        <taxon>Ascomycota</taxon>
        <taxon>Pezizomycotina</taxon>
        <taxon>Sordariomycetes</taxon>
        <taxon>Sordariomycetidae</taxon>
        <taxon>Magnaporthales</taxon>
        <taxon>Pyriculariaceae</taxon>
        <taxon>Pyricularia</taxon>
    </lineage>
</organism>
<evidence type="ECO:0000313" key="2">
    <source>
        <dbReference type="Proteomes" id="UP000515153"/>
    </source>
</evidence>
<accession>A0A6P8BLV7</accession>
<dbReference type="Proteomes" id="UP000515153">
    <property type="component" value="Unplaced"/>
</dbReference>
<sequence>MQHPTLIHSHLLAAAFALRKLSMAKYPGNKMRALKPMRERLTAPWDMRVNEKDMEKLTTGLESVNMDQQWNVLVENPDKNDSSTISIHFIRSWTGNDIYILHLDNLNQQGQSHPERGTKVRDSVVLHGKGTKTAYASTPNRHKRRLCFWPGIC</sequence>
<protein>
    <submittedName>
        <fullName evidence="3">Uncharacterized protein</fullName>
    </submittedName>
</protein>
<reference evidence="3" key="2">
    <citation type="submission" date="2019-10" db="EMBL/GenBank/DDBJ databases">
        <authorList>
            <consortium name="NCBI Genome Project"/>
        </authorList>
    </citation>
    <scope>NUCLEOTIDE SEQUENCE</scope>
    <source>
        <strain evidence="3">NI907</strain>
    </source>
</reference>
<name>A0A6P8BLV7_PYRGI</name>
<feature type="signal peptide" evidence="1">
    <location>
        <begin position="1"/>
        <end position="24"/>
    </location>
</feature>
<keyword evidence="1" id="KW-0732">Signal</keyword>
<dbReference type="GeneID" id="41956248"/>
<dbReference type="RefSeq" id="XP_030988220.1">
    <property type="nucleotide sequence ID" value="XM_031121334.1"/>
</dbReference>
<feature type="chain" id="PRO_5027985421" evidence="1">
    <location>
        <begin position="25"/>
        <end position="153"/>
    </location>
</feature>